<dbReference type="PROSITE" id="PS50102">
    <property type="entry name" value="RRM"/>
    <property type="match status" value="1"/>
</dbReference>
<dbReference type="PANTHER" id="PTHR48027">
    <property type="entry name" value="HETEROGENEOUS NUCLEAR RIBONUCLEOPROTEIN 87F-RELATED"/>
    <property type="match status" value="1"/>
</dbReference>
<dbReference type="Gene3D" id="3.30.70.330">
    <property type="match status" value="1"/>
</dbReference>
<dbReference type="SUPFAM" id="SSF54928">
    <property type="entry name" value="RNA-binding domain, RBD"/>
    <property type="match status" value="1"/>
</dbReference>
<feature type="region of interest" description="Disordered" evidence="3">
    <location>
        <begin position="1"/>
        <end position="77"/>
    </location>
</feature>
<feature type="region of interest" description="Disordered" evidence="3">
    <location>
        <begin position="291"/>
        <end position="377"/>
    </location>
</feature>
<sequence length="496" mass="53287">MQPAVCRRMQSKISGGRKRMNATGEPMQVGLVPGEPLSPVSERTTVKKQDEVPTTPNVECTRANPATPGVSTPEETLAPKPCRAFLGSPGGASLADSNAAADEPEQELRKLFHGRHEEAHRMFDKDRQHARAGDVVHSEQNRPLSSISTSAGPTPSPDGRTSPGFTPSSAGPGRRGNYAGKLRALQSDAGRDVSKALPAQVRKVFVGGIPQDMQQEGLTQLFSEWAPVKKAWVQRFKDVTKSKVTQTTHNHRGFGFVIFHDTSAVDQILGNADSKFIKTKDGHHQLEVKRAISSSEMPDGARQAPDDSNPSKGRGFQQKSPPVVSEPAGHAPQVQRMDQGQGAPQQNLPQNCGWPSGVMQPQPAAAHPWPTTGGDGMQQMQNQQVQQLVPAMAGYPMAMRPPWPGMVMQTMNWMPAGAPSYAMPAAAHMVPMAQCGDGSQPSATQHFFNTAAPLQAPNAWHMQMTAAAPFTQPQPIAVTSGVWHAPNGQPAQFPNK</sequence>
<evidence type="ECO:0000259" key="4">
    <source>
        <dbReference type="PROSITE" id="PS50102"/>
    </source>
</evidence>
<dbReference type="EMBL" id="CAMXCT010006593">
    <property type="protein sequence ID" value="CAI4016601.1"/>
    <property type="molecule type" value="Genomic_DNA"/>
</dbReference>
<accession>A0A9P1GJW1</accession>
<evidence type="ECO:0000256" key="1">
    <source>
        <dbReference type="ARBA" id="ARBA00022884"/>
    </source>
</evidence>
<evidence type="ECO:0000256" key="3">
    <source>
        <dbReference type="SAM" id="MobiDB-lite"/>
    </source>
</evidence>
<feature type="compositionally biased region" description="Basic and acidic residues" evidence="3">
    <location>
        <begin position="125"/>
        <end position="140"/>
    </location>
</feature>
<evidence type="ECO:0000313" key="6">
    <source>
        <dbReference type="EMBL" id="CAL1169976.1"/>
    </source>
</evidence>
<evidence type="ECO:0000256" key="2">
    <source>
        <dbReference type="PROSITE-ProRule" id="PRU00176"/>
    </source>
</evidence>
<dbReference type="GO" id="GO:0003723">
    <property type="term" value="F:RNA binding"/>
    <property type="evidence" value="ECO:0007669"/>
    <property type="project" value="UniProtKB-UniRule"/>
</dbReference>
<protein>
    <submittedName>
        <fullName evidence="7">Heterogeneous nuclear ribonucleoprotein A2 homolog 2 (HnRNP A2(B))</fullName>
    </submittedName>
</protein>
<reference evidence="6" key="2">
    <citation type="submission" date="2024-04" db="EMBL/GenBank/DDBJ databases">
        <authorList>
            <person name="Chen Y."/>
            <person name="Shah S."/>
            <person name="Dougan E. K."/>
            <person name="Thang M."/>
            <person name="Chan C."/>
        </authorList>
    </citation>
    <scope>NUCLEOTIDE SEQUENCE [LARGE SCALE GENOMIC DNA]</scope>
</reference>
<name>A0A9P1GJW1_9DINO</name>
<dbReference type="EMBL" id="CAMXCT030006593">
    <property type="protein sequence ID" value="CAL4803913.1"/>
    <property type="molecule type" value="Genomic_DNA"/>
</dbReference>
<organism evidence="5">
    <name type="scientific">Cladocopium goreaui</name>
    <dbReference type="NCBI Taxonomy" id="2562237"/>
    <lineage>
        <taxon>Eukaryota</taxon>
        <taxon>Sar</taxon>
        <taxon>Alveolata</taxon>
        <taxon>Dinophyceae</taxon>
        <taxon>Suessiales</taxon>
        <taxon>Symbiodiniaceae</taxon>
        <taxon>Cladocopium</taxon>
    </lineage>
</organism>
<dbReference type="InterPro" id="IPR012677">
    <property type="entry name" value="Nucleotide-bd_a/b_plait_sf"/>
</dbReference>
<dbReference type="InterPro" id="IPR052462">
    <property type="entry name" value="SLIRP/GR-RBP-like"/>
</dbReference>
<dbReference type="InterPro" id="IPR000504">
    <property type="entry name" value="RRM_dom"/>
</dbReference>
<dbReference type="SMART" id="SM00360">
    <property type="entry name" value="RRM"/>
    <property type="match status" value="1"/>
</dbReference>
<evidence type="ECO:0000313" key="8">
    <source>
        <dbReference type="Proteomes" id="UP001152797"/>
    </source>
</evidence>
<feature type="region of interest" description="Disordered" evidence="3">
    <location>
        <begin position="125"/>
        <end position="178"/>
    </location>
</feature>
<evidence type="ECO:0000313" key="5">
    <source>
        <dbReference type="EMBL" id="CAI4016601.1"/>
    </source>
</evidence>
<reference evidence="5" key="1">
    <citation type="submission" date="2022-10" db="EMBL/GenBank/DDBJ databases">
        <authorList>
            <person name="Chen Y."/>
            <person name="Dougan E. K."/>
            <person name="Chan C."/>
            <person name="Rhodes N."/>
            <person name="Thang M."/>
        </authorList>
    </citation>
    <scope>NUCLEOTIDE SEQUENCE</scope>
</reference>
<keyword evidence="8" id="KW-1185">Reference proteome</keyword>
<evidence type="ECO:0000313" key="7">
    <source>
        <dbReference type="EMBL" id="CAL4803913.1"/>
    </source>
</evidence>
<gene>
    <name evidence="5" type="ORF">C1SCF055_LOCUS41328</name>
</gene>
<keyword evidence="7" id="KW-0687">Ribonucleoprotein</keyword>
<comment type="caution">
    <text evidence="5">The sequence shown here is derived from an EMBL/GenBank/DDBJ whole genome shotgun (WGS) entry which is preliminary data.</text>
</comment>
<feature type="compositionally biased region" description="Polar residues" evidence="3">
    <location>
        <begin position="141"/>
        <end position="153"/>
    </location>
</feature>
<keyword evidence="1 2" id="KW-0694">RNA-binding</keyword>
<dbReference type="GO" id="GO:1990904">
    <property type="term" value="C:ribonucleoprotein complex"/>
    <property type="evidence" value="ECO:0007669"/>
    <property type="project" value="UniProtKB-KW"/>
</dbReference>
<dbReference type="Pfam" id="PF16367">
    <property type="entry name" value="RRM_7"/>
    <property type="match status" value="1"/>
</dbReference>
<dbReference type="AlphaFoldDB" id="A0A9P1GJW1"/>
<proteinExistence type="predicted"/>
<dbReference type="InterPro" id="IPR035979">
    <property type="entry name" value="RBD_domain_sf"/>
</dbReference>
<dbReference type="EMBL" id="CAMXCT020006593">
    <property type="protein sequence ID" value="CAL1169976.1"/>
    <property type="molecule type" value="Genomic_DNA"/>
</dbReference>
<dbReference type="OrthoDB" id="421885at2759"/>
<feature type="domain" description="RRM" evidence="4">
    <location>
        <begin position="202"/>
        <end position="293"/>
    </location>
</feature>
<dbReference type="Proteomes" id="UP001152797">
    <property type="component" value="Unassembled WGS sequence"/>
</dbReference>
<feature type="compositionally biased region" description="Polar residues" evidence="3">
    <location>
        <begin position="336"/>
        <end position="350"/>
    </location>
</feature>